<dbReference type="OrthoDB" id="9794564at2"/>
<dbReference type="InterPro" id="IPR008231">
    <property type="entry name" value="CsaA"/>
</dbReference>
<dbReference type="PANTHER" id="PTHR11586">
    <property type="entry name" value="TRNA-AMINOACYLATION COFACTOR ARC1 FAMILY MEMBER"/>
    <property type="match status" value="1"/>
</dbReference>
<keyword evidence="6" id="KW-1185">Reference proteome</keyword>
<dbReference type="InterPro" id="IPR051270">
    <property type="entry name" value="Tyrosine-tRNA_ligase_regulator"/>
</dbReference>
<dbReference type="InterPro" id="IPR012340">
    <property type="entry name" value="NA-bd_OB-fold"/>
</dbReference>
<evidence type="ECO:0000313" key="6">
    <source>
        <dbReference type="Proteomes" id="UP000184212"/>
    </source>
</evidence>
<evidence type="ECO:0000313" key="5">
    <source>
        <dbReference type="EMBL" id="SHI00282.1"/>
    </source>
</evidence>
<proteinExistence type="predicted"/>
<feature type="domain" description="TRNA-binding" evidence="4">
    <location>
        <begin position="10"/>
        <end position="113"/>
    </location>
</feature>
<dbReference type="Pfam" id="PF01588">
    <property type="entry name" value="tRNA_bind"/>
    <property type="match status" value="1"/>
</dbReference>
<dbReference type="EMBL" id="FQWQ01000006">
    <property type="protein sequence ID" value="SHI00282.1"/>
    <property type="molecule type" value="Genomic_DNA"/>
</dbReference>
<keyword evidence="2 3" id="KW-0694">RNA-binding</keyword>
<dbReference type="Gene3D" id="2.40.50.140">
    <property type="entry name" value="Nucleic acid-binding proteins"/>
    <property type="match status" value="1"/>
</dbReference>
<protein>
    <submittedName>
        <fullName evidence="5">tRNA-binding protein</fullName>
    </submittedName>
</protein>
<dbReference type="InterPro" id="IPR002547">
    <property type="entry name" value="tRNA-bd_dom"/>
</dbReference>
<dbReference type="PANTHER" id="PTHR11586:SF37">
    <property type="entry name" value="TRNA-BINDING DOMAIN-CONTAINING PROTEIN"/>
    <property type="match status" value="1"/>
</dbReference>
<dbReference type="STRING" id="947013.SAMN04488109_6670"/>
<evidence type="ECO:0000259" key="4">
    <source>
        <dbReference type="PROSITE" id="PS50886"/>
    </source>
</evidence>
<sequence>MLSPTIQWDDFMKVDLRAGTIVKAEPFPEAKKPAIKLWVDLGELGIKKSSAQIAKHYSPDTLVGRQVICVVNFAPRQIATFVSEVLVTGFPDEENFVVLSSIDKKVPNGARLF</sequence>
<evidence type="ECO:0000256" key="3">
    <source>
        <dbReference type="PROSITE-ProRule" id="PRU00209"/>
    </source>
</evidence>
<dbReference type="NCBIfam" id="NF007495">
    <property type="entry name" value="PRK10089.1-4"/>
    <property type="match status" value="1"/>
</dbReference>
<evidence type="ECO:0000256" key="1">
    <source>
        <dbReference type="ARBA" id="ARBA00022555"/>
    </source>
</evidence>
<gene>
    <name evidence="5" type="ORF">SAMN04488109_6670</name>
</gene>
<accession>A0A1M5XKU4</accession>
<reference evidence="5 6" key="1">
    <citation type="submission" date="2016-11" db="EMBL/GenBank/DDBJ databases">
        <authorList>
            <person name="Jaros S."/>
            <person name="Januszkiewicz K."/>
            <person name="Wedrychowicz H."/>
        </authorList>
    </citation>
    <scope>NUCLEOTIDE SEQUENCE [LARGE SCALE GENOMIC DNA]</scope>
    <source>
        <strain evidence="5 6">DSM 24574</strain>
    </source>
</reference>
<name>A0A1M5XKU4_9BACT</name>
<dbReference type="SUPFAM" id="SSF50249">
    <property type="entry name" value="Nucleic acid-binding proteins"/>
    <property type="match status" value="1"/>
</dbReference>
<dbReference type="AlphaFoldDB" id="A0A1M5XKU4"/>
<dbReference type="Proteomes" id="UP000184212">
    <property type="component" value="Unassembled WGS sequence"/>
</dbReference>
<dbReference type="RefSeq" id="WP_073143189.1">
    <property type="nucleotide sequence ID" value="NZ_FQWQ01000006.1"/>
</dbReference>
<organism evidence="5 6">
    <name type="scientific">Chryseolinea serpens</name>
    <dbReference type="NCBI Taxonomy" id="947013"/>
    <lineage>
        <taxon>Bacteria</taxon>
        <taxon>Pseudomonadati</taxon>
        <taxon>Bacteroidota</taxon>
        <taxon>Cytophagia</taxon>
        <taxon>Cytophagales</taxon>
        <taxon>Fulvivirgaceae</taxon>
        <taxon>Chryseolinea</taxon>
    </lineage>
</organism>
<dbReference type="NCBIfam" id="NF007494">
    <property type="entry name" value="PRK10089.1-3"/>
    <property type="match status" value="1"/>
</dbReference>
<dbReference type="GO" id="GO:0000049">
    <property type="term" value="F:tRNA binding"/>
    <property type="evidence" value="ECO:0007669"/>
    <property type="project" value="UniProtKB-UniRule"/>
</dbReference>
<dbReference type="FunFam" id="2.40.50.140:FF:000165">
    <property type="entry name" value="Chaperone CsaA"/>
    <property type="match status" value="1"/>
</dbReference>
<dbReference type="CDD" id="cd02798">
    <property type="entry name" value="tRNA_bind_CsaA"/>
    <property type="match status" value="1"/>
</dbReference>
<dbReference type="NCBIfam" id="TIGR02222">
    <property type="entry name" value="chap_CsaA"/>
    <property type="match status" value="1"/>
</dbReference>
<evidence type="ECO:0000256" key="2">
    <source>
        <dbReference type="ARBA" id="ARBA00022884"/>
    </source>
</evidence>
<dbReference type="PROSITE" id="PS50886">
    <property type="entry name" value="TRBD"/>
    <property type="match status" value="1"/>
</dbReference>
<keyword evidence="1 3" id="KW-0820">tRNA-binding</keyword>